<dbReference type="InterPro" id="IPR017853">
    <property type="entry name" value="GH"/>
</dbReference>
<evidence type="ECO:0000256" key="5">
    <source>
        <dbReference type="ARBA" id="ARBA00023295"/>
    </source>
</evidence>
<evidence type="ECO:0000256" key="7">
    <source>
        <dbReference type="RuleBase" id="RU361153"/>
    </source>
</evidence>
<accession>A0ABR7MXM8</accession>
<reference evidence="9 10" key="1">
    <citation type="submission" date="2020-08" db="EMBL/GenBank/DDBJ databases">
        <title>Genome public.</title>
        <authorList>
            <person name="Liu C."/>
            <person name="Sun Q."/>
        </authorList>
    </citation>
    <scope>NUCLEOTIDE SEQUENCE [LARGE SCALE GENOMIC DNA]</scope>
    <source>
        <strain evidence="9 10">NSJ-37</strain>
    </source>
</reference>
<evidence type="ECO:0000256" key="2">
    <source>
        <dbReference type="ARBA" id="ARBA00022801"/>
    </source>
</evidence>
<evidence type="ECO:0000256" key="3">
    <source>
        <dbReference type="ARBA" id="ARBA00023001"/>
    </source>
</evidence>
<evidence type="ECO:0000256" key="1">
    <source>
        <dbReference type="ARBA" id="ARBA00005641"/>
    </source>
</evidence>
<protein>
    <submittedName>
        <fullName evidence="9">Cellulase family glycosylhydrolase</fullName>
    </submittedName>
</protein>
<dbReference type="InterPro" id="IPR018087">
    <property type="entry name" value="Glyco_hydro_5_CS"/>
</dbReference>
<dbReference type="PANTHER" id="PTHR31297:SF41">
    <property type="entry name" value="ENDOGLUCANASE, PUTATIVE (AFU_ORTHOLOGUE AFUA_5G01830)-RELATED"/>
    <property type="match status" value="1"/>
</dbReference>
<gene>
    <name evidence="9" type="ORF">H8704_00560</name>
</gene>
<comment type="similarity">
    <text evidence="1 7">Belongs to the glycosyl hydrolase 5 (cellulase A) family.</text>
</comment>
<evidence type="ECO:0000313" key="9">
    <source>
        <dbReference type="EMBL" id="MBC8561132.1"/>
    </source>
</evidence>
<dbReference type="SUPFAM" id="SSF51445">
    <property type="entry name" value="(Trans)glycosidases"/>
    <property type="match status" value="1"/>
</dbReference>
<dbReference type="InterPro" id="IPR050386">
    <property type="entry name" value="Glycosyl_hydrolase_5"/>
</dbReference>
<dbReference type="PANTHER" id="PTHR31297">
    <property type="entry name" value="GLUCAN ENDO-1,6-BETA-GLUCOSIDASE B"/>
    <property type="match status" value="1"/>
</dbReference>
<name>A0ABR7MXM8_9FIRM</name>
<evidence type="ECO:0000313" key="10">
    <source>
        <dbReference type="Proteomes" id="UP000606193"/>
    </source>
</evidence>
<evidence type="ECO:0000256" key="4">
    <source>
        <dbReference type="ARBA" id="ARBA00023277"/>
    </source>
</evidence>
<organism evidence="9 10">
    <name type="scientific">Jutongia huaianensis</name>
    <dbReference type="NCBI Taxonomy" id="2763668"/>
    <lineage>
        <taxon>Bacteria</taxon>
        <taxon>Bacillati</taxon>
        <taxon>Bacillota</taxon>
        <taxon>Clostridia</taxon>
        <taxon>Lachnospirales</taxon>
        <taxon>Lachnospiraceae</taxon>
        <taxon>Jutongia</taxon>
    </lineage>
</organism>
<evidence type="ECO:0000259" key="8">
    <source>
        <dbReference type="Pfam" id="PF00150"/>
    </source>
</evidence>
<keyword evidence="6" id="KW-0624">Polysaccharide degradation</keyword>
<keyword evidence="10" id="KW-1185">Reference proteome</keyword>
<feature type="domain" description="Glycoside hydrolase family 5" evidence="8">
    <location>
        <begin position="26"/>
        <end position="322"/>
    </location>
</feature>
<dbReference type="Pfam" id="PF00150">
    <property type="entry name" value="Cellulase"/>
    <property type="match status" value="1"/>
</dbReference>
<evidence type="ECO:0000256" key="6">
    <source>
        <dbReference type="ARBA" id="ARBA00023326"/>
    </source>
</evidence>
<comment type="caution">
    <text evidence="9">The sequence shown here is derived from an EMBL/GenBank/DDBJ whole genome shotgun (WGS) entry which is preliminary data.</text>
</comment>
<keyword evidence="5 7" id="KW-0326">Glycosidase</keyword>
<dbReference type="InterPro" id="IPR001547">
    <property type="entry name" value="Glyco_hydro_5"/>
</dbReference>
<proteinExistence type="inferred from homology"/>
<dbReference type="Gene3D" id="3.20.20.80">
    <property type="entry name" value="Glycosidases"/>
    <property type="match status" value="1"/>
</dbReference>
<keyword evidence="3" id="KW-0136">Cellulose degradation</keyword>
<dbReference type="Proteomes" id="UP000606193">
    <property type="component" value="Unassembled WGS sequence"/>
</dbReference>
<keyword evidence="4" id="KW-0119">Carbohydrate metabolism</keyword>
<dbReference type="EMBL" id="JACRSX010000001">
    <property type="protein sequence ID" value="MBC8561132.1"/>
    <property type="molecule type" value="Genomic_DNA"/>
</dbReference>
<dbReference type="PROSITE" id="PS00659">
    <property type="entry name" value="GLYCOSYL_HYDROL_F5"/>
    <property type="match status" value="1"/>
</dbReference>
<keyword evidence="2 7" id="KW-0378">Hydrolase</keyword>
<sequence>MRKWIGYEKGVNLGGWLSQCDYSKERLEHFIEEEDIRRLSTWGLDHLRLPMDYNVLREENGAFKEDGFGYVKSAVEWCRKYGLNVILDLHKTAGYSFDKNEQEHGFFAEESYQEYFYTLWEEIARRFAGYGDQVAFELLNEVTDEKTMDAWKQISAECIRRIRVIAPKTKIMIGGYWNNSVTAVKDLPMPADENIVYNFHCYEPLIFTHQGAGWVDTMPADYRMSFDNDMSVFMDKTKEYLPDNVIMLEPAKDIAHALDSEFFEKLFAEAITVAEERNVPLYCGEYGVINLASPGDTLKWYQSIHAVFEKYGIGRAAWSYKEMDFGLIDEHMDPVREDVIREL</sequence>
<dbReference type="RefSeq" id="WP_249296891.1">
    <property type="nucleotide sequence ID" value="NZ_JACRSX010000001.1"/>
</dbReference>